<dbReference type="InterPro" id="IPR000086">
    <property type="entry name" value="NUDIX_hydrolase_dom"/>
</dbReference>
<dbReference type="InterPro" id="IPR015797">
    <property type="entry name" value="NUDIX_hydrolase-like_dom_sf"/>
</dbReference>
<evidence type="ECO:0000313" key="5">
    <source>
        <dbReference type="Proteomes" id="UP000267464"/>
    </source>
</evidence>
<dbReference type="Gene3D" id="3.40.50.620">
    <property type="entry name" value="HUPs"/>
    <property type="match status" value="1"/>
</dbReference>
<dbReference type="GO" id="GO:0016779">
    <property type="term" value="F:nucleotidyltransferase activity"/>
    <property type="evidence" value="ECO:0007669"/>
    <property type="project" value="UniProtKB-KW"/>
</dbReference>
<keyword evidence="5" id="KW-1185">Reference proteome</keyword>
<dbReference type="AlphaFoldDB" id="A0A3N7HP33"/>
<dbReference type="Gene3D" id="3.90.79.10">
    <property type="entry name" value="Nucleoside Triphosphate Pyrophosphohydrolase"/>
    <property type="match status" value="1"/>
</dbReference>
<keyword evidence="1" id="KW-0808">Transferase</keyword>
<proteinExistence type="predicted"/>
<feature type="domain" description="Nudix hydrolase" evidence="3">
    <location>
        <begin position="209"/>
        <end position="352"/>
    </location>
</feature>
<evidence type="ECO:0000256" key="2">
    <source>
        <dbReference type="ARBA" id="ARBA00022695"/>
    </source>
</evidence>
<dbReference type="Pfam" id="PF01467">
    <property type="entry name" value="CTP_transf_like"/>
    <property type="match status" value="1"/>
</dbReference>
<dbReference type="PROSITE" id="PS51462">
    <property type="entry name" value="NUDIX"/>
    <property type="match status" value="1"/>
</dbReference>
<name>A0A3N7HP33_9BURK</name>
<dbReference type="SUPFAM" id="SSF52374">
    <property type="entry name" value="Nucleotidylyl transferase"/>
    <property type="match status" value="1"/>
</dbReference>
<dbReference type="PANTHER" id="PTHR21342">
    <property type="entry name" value="PHOSPHOPANTETHEINE ADENYLYLTRANSFERASE"/>
    <property type="match status" value="1"/>
</dbReference>
<dbReference type="OrthoDB" id="542521at2"/>
<comment type="caution">
    <text evidence="4">The sequence shown here is derived from an EMBL/GenBank/DDBJ whole genome shotgun (WGS) entry which is preliminary data.</text>
</comment>
<evidence type="ECO:0000256" key="1">
    <source>
        <dbReference type="ARBA" id="ARBA00022679"/>
    </source>
</evidence>
<dbReference type="SUPFAM" id="SSF55811">
    <property type="entry name" value="Nudix"/>
    <property type="match status" value="1"/>
</dbReference>
<accession>A0A3N7HP33</accession>
<dbReference type="PANTHER" id="PTHR21342:SF0">
    <property type="entry name" value="BIFUNCTIONAL NMN ADENYLYLTRANSFERASE_NUDIX HYDROLASE"/>
    <property type="match status" value="1"/>
</dbReference>
<evidence type="ECO:0000259" key="3">
    <source>
        <dbReference type="PROSITE" id="PS51462"/>
    </source>
</evidence>
<dbReference type="CDD" id="cd18873">
    <property type="entry name" value="NUDIX_NadM_like"/>
    <property type="match status" value="1"/>
</dbReference>
<dbReference type="EMBL" id="QUSW01000007">
    <property type="protein sequence ID" value="RQP22481.1"/>
    <property type="molecule type" value="Genomic_DNA"/>
</dbReference>
<dbReference type="Proteomes" id="UP000267464">
    <property type="component" value="Unassembled WGS sequence"/>
</dbReference>
<dbReference type="RefSeq" id="WP_124542704.1">
    <property type="nucleotide sequence ID" value="NZ_QUSW01000007.1"/>
</dbReference>
<reference evidence="4 5" key="1">
    <citation type="submission" date="2018-08" db="EMBL/GenBank/DDBJ databases">
        <authorList>
            <person name="Khan S.A."/>
            <person name="Jeon C.O."/>
            <person name="Chun B.H."/>
            <person name="Jeong S.E."/>
        </authorList>
    </citation>
    <scope>NUCLEOTIDE SEQUENCE [LARGE SCALE GENOMIC DNA]</scope>
    <source>
        <strain evidence="4 5">S-16</strain>
    </source>
</reference>
<reference evidence="4 5" key="2">
    <citation type="submission" date="2018-12" db="EMBL/GenBank/DDBJ databases">
        <title>Rhizobacter gummiphilus sp. nov., a rubber-degrading bacterium isolated from the soil of a botanical garden in Japan.</title>
        <authorList>
            <person name="Shunsuke S.S."/>
        </authorList>
    </citation>
    <scope>NUCLEOTIDE SEQUENCE [LARGE SCALE GENOMIC DNA]</scope>
    <source>
        <strain evidence="4 5">S-16</strain>
    </source>
</reference>
<sequence length="355" mass="40188">MNTSVSTHDVAVTIGRFQPFHNGHLAVLRQALAAAPACIVVIGSAHQARTPKNPFSWEERVEMIRLALPEPDRARVSFIPVRDYYDESRWLSVVRRSVESLLAERGMPTARVALVGHLKDPTSEYLRGFAGWHFKNIDRVSSFDATAVRDAYFGHAAGELDASLAALVSQAPPSTVAFLRAWAELPFFDELVREWEMLRRYKQSWDAAPYPPVFVTVDAIVKCNQHVLLIRRGQAPGKGLFAAPGGFIEQRETTYQSALRELEEETHLKLLDTAMRHALKAAVVFDHPDRSQRGRTITHAHFFDLGEREFPEVRADDDAAAVEWVPIERLVEMEDRFLDDHFHMLDHFLGLTQEA</sequence>
<dbReference type="NCBIfam" id="TIGR00125">
    <property type="entry name" value="cyt_tran_rel"/>
    <property type="match status" value="1"/>
</dbReference>
<protein>
    <submittedName>
        <fullName evidence="4">NUDIX domain-containing protein</fullName>
    </submittedName>
</protein>
<dbReference type="InterPro" id="IPR004821">
    <property type="entry name" value="Cyt_trans-like"/>
</dbReference>
<keyword evidence="2" id="KW-0548">Nucleotidyltransferase</keyword>
<dbReference type="InterPro" id="IPR014729">
    <property type="entry name" value="Rossmann-like_a/b/a_fold"/>
</dbReference>
<evidence type="ECO:0000313" key="4">
    <source>
        <dbReference type="EMBL" id="RQP22481.1"/>
    </source>
</evidence>
<dbReference type="Pfam" id="PF00293">
    <property type="entry name" value="NUDIX"/>
    <property type="match status" value="1"/>
</dbReference>
<organism evidence="4 5">
    <name type="scientific">Piscinibacter terrae</name>
    <dbReference type="NCBI Taxonomy" id="2496871"/>
    <lineage>
        <taxon>Bacteria</taxon>
        <taxon>Pseudomonadati</taxon>
        <taxon>Pseudomonadota</taxon>
        <taxon>Betaproteobacteria</taxon>
        <taxon>Burkholderiales</taxon>
        <taxon>Sphaerotilaceae</taxon>
        <taxon>Piscinibacter</taxon>
    </lineage>
</organism>
<gene>
    <name evidence="4" type="ORF">DZC73_22835</name>
</gene>